<dbReference type="RefSeq" id="XP_001444761.1">
    <property type="nucleotide sequence ID" value="XM_001444724.1"/>
</dbReference>
<dbReference type="InParanoid" id="A0D2U7"/>
<dbReference type="OMA" id="CDSRITQ"/>
<accession>A0D2U7</accession>
<protein>
    <recommendedName>
        <fullName evidence="3">RING-type domain-containing protein</fullName>
    </recommendedName>
</protein>
<dbReference type="InterPro" id="IPR013083">
    <property type="entry name" value="Znf_RING/FYVE/PHD"/>
</dbReference>
<dbReference type="OrthoDB" id="301337at2759"/>
<dbReference type="Gene3D" id="3.30.40.10">
    <property type="entry name" value="Zinc/RING finger domain, C3HC4 (zinc finger)"/>
    <property type="match status" value="1"/>
</dbReference>
<dbReference type="Pfam" id="PF13920">
    <property type="entry name" value="zf-C3HC4_3"/>
    <property type="match status" value="1"/>
</dbReference>
<dbReference type="EMBL" id="CT868263">
    <property type="protein sequence ID" value="CAK77364.1"/>
    <property type="molecule type" value="Genomic_DNA"/>
</dbReference>
<dbReference type="GeneID" id="5030545"/>
<dbReference type="Proteomes" id="UP000000600">
    <property type="component" value="Unassembled WGS sequence"/>
</dbReference>
<organism evidence="1 2">
    <name type="scientific">Paramecium tetraurelia</name>
    <dbReference type="NCBI Taxonomy" id="5888"/>
    <lineage>
        <taxon>Eukaryota</taxon>
        <taxon>Sar</taxon>
        <taxon>Alveolata</taxon>
        <taxon>Ciliophora</taxon>
        <taxon>Intramacronucleata</taxon>
        <taxon>Oligohymenophorea</taxon>
        <taxon>Peniculida</taxon>
        <taxon>Parameciidae</taxon>
        <taxon>Paramecium</taxon>
    </lineage>
</organism>
<name>A0D2U7_PARTE</name>
<dbReference type="AlphaFoldDB" id="A0D2U7"/>
<reference evidence="1 2" key="1">
    <citation type="journal article" date="2006" name="Nature">
        <title>Global trends of whole-genome duplications revealed by the ciliate Paramecium tetraurelia.</title>
        <authorList>
            <consortium name="Genoscope"/>
            <person name="Aury J.-M."/>
            <person name="Jaillon O."/>
            <person name="Duret L."/>
            <person name="Noel B."/>
            <person name="Jubin C."/>
            <person name="Porcel B.M."/>
            <person name="Segurens B."/>
            <person name="Daubin V."/>
            <person name="Anthouard V."/>
            <person name="Aiach N."/>
            <person name="Arnaiz O."/>
            <person name="Billaut A."/>
            <person name="Beisson J."/>
            <person name="Blanc I."/>
            <person name="Bouhouche K."/>
            <person name="Camara F."/>
            <person name="Duharcourt S."/>
            <person name="Guigo R."/>
            <person name="Gogendeau D."/>
            <person name="Katinka M."/>
            <person name="Keller A.-M."/>
            <person name="Kissmehl R."/>
            <person name="Klotz C."/>
            <person name="Koll F."/>
            <person name="Le Moue A."/>
            <person name="Lepere C."/>
            <person name="Malinsky S."/>
            <person name="Nowacki M."/>
            <person name="Nowak J.K."/>
            <person name="Plattner H."/>
            <person name="Poulain J."/>
            <person name="Ruiz F."/>
            <person name="Serrano V."/>
            <person name="Zagulski M."/>
            <person name="Dessen P."/>
            <person name="Betermier M."/>
            <person name="Weissenbach J."/>
            <person name="Scarpelli C."/>
            <person name="Schachter V."/>
            <person name="Sperling L."/>
            <person name="Meyer E."/>
            <person name="Cohen J."/>
            <person name="Wincker P."/>
        </authorList>
    </citation>
    <scope>NUCLEOTIDE SEQUENCE [LARGE SCALE GENOMIC DNA]</scope>
    <source>
        <strain evidence="1 2">Stock d4-2</strain>
    </source>
</reference>
<gene>
    <name evidence="1" type="ORF">GSPATT00012872001</name>
</gene>
<dbReference type="KEGG" id="ptm:GSPATT00012872001"/>
<dbReference type="HOGENOM" id="CLU_483561_0_0_1"/>
<evidence type="ECO:0000313" key="1">
    <source>
        <dbReference type="EMBL" id="CAK77364.1"/>
    </source>
</evidence>
<evidence type="ECO:0008006" key="3">
    <source>
        <dbReference type="Google" id="ProtNLM"/>
    </source>
</evidence>
<evidence type="ECO:0000313" key="2">
    <source>
        <dbReference type="Proteomes" id="UP000000600"/>
    </source>
</evidence>
<proteinExistence type="predicted"/>
<sequence length="564" mass="66390">MIQKHPQVITVLLISENEEKVQNFMKRINSNKLENQERTINLYYQPIDLNNDHKCLQQLSMFEYAILFLKDLEFHQFTMDNYNFRMLKLLQFYKYKQIFIIYDENDSNSSIAQLQNLYSWIDQEVNSIFYDERFNDQQEENQLGFSIPKIKILSEPTQNDFMEFFNDEADIKDSDLILAIINETEVNKGIAQVIDGFILNGQTVLYQEQVALQKVQIKNFVDYFSKQEKNFAQKGDIIEFQFDLKKKINGLLIGLRQDKYLLQPKEIKGDFICPQIVGQGGIQKIQKSDSKAFFYGIECQIEKKKIFGQLENGTYKDFKNITSKPFGMSFRISKQLYLTPNILQKNIILSIPKNKNLTQQQIFCGKIKTQDIFQVTKVQVQKKKVVLIPELTSIPSENMINNGVDYRQRCRVCRTERARYVPTNCGHLRYCNDCKDICMEAKQCLYCDKPSNNTQSFNIHLTKQQLQNLKSMTEQQIIEYFANHPDKEMLPFMKVYNEINDEQNIYFEVNCDNCDSRITQYSICINNHQTLLCDECQIKECQACKDQLQNKQKIIFTFPDDPTA</sequence>
<keyword evidence="2" id="KW-1185">Reference proteome</keyword>